<reference evidence="2" key="1">
    <citation type="journal article" date="2011" name="Environ. Microbiol.">
        <title>Genomic insights into the metabolic potential of the polycyclic aromatic hydrocarbon degrading sulfate-reducing Deltaproteobacterium N47.</title>
        <authorList>
            <person name="Bergmann F."/>
            <person name="Selesi D."/>
            <person name="Weinmaier T."/>
            <person name="Tischler P."/>
            <person name="Rattei T."/>
            <person name="Meckenstock R.U."/>
        </authorList>
    </citation>
    <scope>NUCLEOTIDE SEQUENCE</scope>
</reference>
<keyword evidence="1" id="KW-0732">Signal</keyword>
<gene>
    <name evidence="2" type="ORF">N47_J05090</name>
</gene>
<evidence type="ECO:0000313" key="2">
    <source>
        <dbReference type="EMBL" id="CBX29528.1"/>
    </source>
</evidence>
<evidence type="ECO:0000256" key="1">
    <source>
        <dbReference type="SAM" id="SignalP"/>
    </source>
</evidence>
<sequence>MKRILIIIAAFMTIGWGSQAVAVEMDALGGVSIHGFISQGFLTSGEYNYLAHNSKTGSFEYNEMGINFSKQVTDKLRIGAQIFSRDLGDVGNNKVTIDWA</sequence>
<proteinExistence type="predicted"/>
<accession>E1YG34</accession>
<protein>
    <recommendedName>
        <fullName evidence="3">Porin domain-containing protein</fullName>
    </recommendedName>
</protein>
<feature type="chain" id="PRO_5003155252" description="Porin domain-containing protein" evidence="1">
    <location>
        <begin position="23"/>
        <end position="100"/>
    </location>
</feature>
<dbReference type="AlphaFoldDB" id="E1YG34"/>
<evidence type="ECO:0008006" key="3">
    <source>
        <dbReference type="Google" id="ProtNLM"/>
    </source>
</evidence>
<name>E1YG34_9BACT</name>
<feature type="signal peptide" evidence="1">
    <location>
        <begin position="1"/>
        <end position="22"/>
    </location>
</feature>
<organism evidence="2">
    <name type="scientific">uncultured Desulfobacterium sp</name>
    <dbReference type="NCBI Taxonomy" id="201089"/>
    <lineage>
        <taxon>Bacteria</taxon>
        <taxon>Pseudomonadati</taxon>
        <taxon>Thermodesulfobacteriota</taxon>
        <taxon>Desulfobacteria</taxon>
        <taxon>Desulfobacterales</taxon>
        <taxon>Desulfobacteriaceae</taxon>
        <taxon>Desulfobacterium</taxon>
        <taxon>environmental samples</taxon>
    </lineage>
</organism>
<dbReference type="EMBL" id="FR695872">
    <property type="protein sequence ID" value="CBX29528.1"/>
    <property type="molecule type" value="Genomic_DNA"/>
</dbReference>